<sequence>MLLLTLTAGPSVHDAVAAGVAPIPRSDLSETDRQRVLAVTAPTADFSRAEPFEQMQGGAGTVDKRVNADIFSHPAANLSFEGRQEFMVGNGLFRKDWVSSPASTLASDGLGPLFNARSCQACHVKDGRGTVPGIDPEDKSEAMALLIRFALPSGAPDPVYGRQLQPFAVTGLSGEGRLRIAYEPVSVELTGGETVVLQRPDYTIDTPGYGPLDPDVRLSARLAPPMLGLGLLDAIHPDDILKNIDTPQARRDAVSGRPNWVIDAASGQKVLGRFGWKADQSTVKRQSAEAFFMDMGLSTPLREDPYGDCTAQQAPCRALPHGVQKEQGDHEVPGNLIDFVTVYSSNLALPQRRDVSGPKVLAGKKLFYEANCIACHVPKYVTRRDAARPEHQFQLIWPYTDMLLHDMGEGLADEDGKETLQREWRTPPLWGIGLTKTVNPNATWLHDGRARTLLEAVLWHGGEAKAARDRVVAMSPEDRANLIRFLESL</sequence>
<dbReference type="AlphaFoldDB" id="A0A842HKB7"/>
<dbReference type="PIRSF" id="PIRSF028099">
    <property type="entry name" value="DUF1111"/>
    <property type="match status" value="1"/>
</dbReference>
<dbReference type="Proteomes" id="UP000545386">
    <property type="component" value="Unassembled WGS sequence"/>
</dbReference>
<evidence type="ECO:0000256" key="3">
    <source>
        <dbReference type="ARBA" id="ARBA00023004"/>
    </source>
</evidence>
<evidence type="ECO:0000313" key="7">
    <source>
        <dbReference type="Proteomes" id="UP000545386"/>
    </source>
</evidence>
<gene>
    <name evidence="6" type="ORF">GTU67_02260</name>
</gene>
<protein>
    <submittedName>
        <fullName evidence="6">C-type cytochrome</fullName>
    </submittedName>
</protein>
<dbReference type="InterPro" id="IPR051395">
    <property type="entry name" value="Cytochrome_c_Peroxidase/MauG"/>
</dbReference>
<dbReference type="GO" id="GO:0004130">
    <property type="term" value="F:cytochrome-c peroxidase activity"/>
    <property type="evidence" value="ECO:0007669"/>
    <property type="project" value="TreeGrafter"/>
</dbReference>
<evidence type="ECO:0000256" key="1">
    <source>
        <dbReference type="ARBA" id="ARBA00022617"/>
    </source>
</evidence>
<dbReference type="RefSeq" id="WP_185778650.1">
    <property type="nucleotide sequence ID" value="NZ_JACJUU010000001.1"/>
</dbReference>
<dbReference type="Gene3D" id="1.10.760.10">
    <property type="entry name" value="Cytochrome c-like domain"/>
    <property type="match status" value="1"/>
</dbReference>
<dbReference type="InterPro" id="IPR009056">
    <property type="entry name" value="Cyt_c-like_dom"/>
</dbReference>
<dbReference type="InterPro" id="IPR036909">
    <property type="entry name" value="Cyt_c-like_dom_sf"/>
</dbReference>
<keyword evidence="2 4" id="KW-0479">Metal-binding</keyword>
<dbReference type="GO" id="GO:0046872">
    <property type="term" value="F:metal ion binding"/>
    <property type="evidence" value="ECO:0007669"/>
    <property type="project" value="UniProtKB-KW"/>
</dbReference>
<accession>A0A842HKB7</accession>
<dbReference type="InterPro" id="IPR010538">
    <property type="entry name" value="DHOR"/>
</dbReference>
<dbReference type="SUPFAM" id="SSF46626">
    <property type="entry name" value="Cytochrome c"/>
    <property type="match status" value="1"/>
</dbReference>
<reference evidence="6 7" key="1">
    <citation type="submission" date="2020-08" db="EMBL/GenBank/DDBJ databases">
        <title>Paraeoetvoesia sp. YC-7-48 draft genome sequence.</title>
        <authorList>
            <person name="Yao L."/>
        </authorList>
    </citation>
    <scope>NUCLEOTIDE SEQUENCE [LARGE SCALE GENOMIC DNA]</scope>
    <source>
        <strain evidence="7">YC-7-48</strain>
    </source>
</reference>
<dbReference type="GO" id="GO:0020037">
    <property type="term" value="F:heme binding"/>
    <property type="evidence" value="ECO:0007669"/>
    <property type="project" value="InterPro"/>
</dbReference>
<evidence type="ECO:0000256" key="4">
    <source>
        <dbReference type="PROSITE-ProRule" id="PRU00433"/>
    </source>
</evidence>
<keyword evidence="7" id="KW-1185">Reference proteome</keyword>
<dbReference type="Pfam" id="PF06537">
    <property type="entry name" value="DHOR"/>
    <property type="match status" value="2"/>
</dbReference>
<evidence type="ECO:0000313" key="6">
    <source>
        <dbReference type="EMBL" id="MBC2768737.1"/>
    </source>
</evidence>
<name>A0A842HKB7_9BURK</name>
<keyword evidence="3 4" id="KW-0408">Iron</keyword>
<dbReference type="PANTHER" id="PTHR30600:SF4">
    <property type="entry name" value="CYTOCHROME C DOMAIN-CONTAINING PROTEIN"/>
    <property type="match status" value="1"/>
</dbReference>
<organism evidence="6 7">
    <name type="scientific">Pusillimonas minor</name>
    <dbReference type="NCBI Taxonomy" id="2697024"/>
    <lineage>
        <taxon>Bacteria</taxon>
        <taxon>Pseudomonadati</taxon>
        <taxon>Pseudomonadota</taxon>
        <taxon>Betaproteobacteria</taxon>
        <taxon>Burkholderiales</taxon>
        <taxon>Alcaligenaceae</taxon>
        <taxon>Pusillimonas</taxon>
    </lineage>
</organism>
<feature type="domain" description="Cytochrome c" evidence="5">
    <location>
        <begin position="358"/>
        <end position="489"/>
    </location>
</feature>
<dbReference type="EMBL" id="JACJUU010000001">
    <property type="protein sequence ID" value="MBC2768737.1"/>
    <property type="molecule type" value="Genomic_DNA"/>
</dbReference>
<dbReference type="PROSITE" id="PS51007">
    <property type="entry name" value="CYTC"/>
    <property type="match status" value="1"/>
</dbReference>
<evidence type="ECO:0000259" key="5">
    <source>
        <dbReference type="PROSITE" id="PS51007"/>
    </source>
</evidence>
<keyword evidence="1 4" id="KW-0349">Heme</keyword>
<comment type="caution">
    <text evidence="6">The sequence shown here is derived from an EMBL/GenBank/DDBJ whole genome shotgun (WGS) entry which is preliminary data.</text>
</comment>
<dbReference type="GO" id="GO:0009055">
    <property type="term" value="F:electron transfer activity"/>
    <property type="evidence" value="ECO:0007669"/>
    <property type="project" value="InterPro"/>
</dbReference>
<evidence type="ECO:0000256" key="2">
    <source>
        <dbReference type="ARBA" id="ARBA00022723"/>
    </source>
</evidence>
<proteinExistence type="predicted"/>
<dbReference type="PANTHER" id="PTHR30600">
    <property type="entry name" value="CYTOCHROME C PEROXIDASE-RELATED"/>
    <property type="match status" value="1"/>
</dbReference>